<feature type="region of interest" description="Disordered" evidence="1">
    <location>
        <begin position="358"/>
        <end position="379"/>
    </location>
</feature>
<dbReference type="PANTHER" id="PTHR14187">
    <property type="entry name" value="ALPHA KINASE/ELONGATION FACTOR 2 KINASE"/>
    <property type="match status" value="1"/>
</dbReference>
<proteinExistence type="predicted"/>
<gene>
    <name evidence="2" type="ORF">CC86DRAFT_381251</name>
</gene>
<sequence>MLLDEGFRNYLEIVLGKGKLSKMSTTTQDQLFQTWEIYLKRQYHYGRGDITAPIPEQVAKAINSWNKKFFTREASGTQATRDTMRFPAKDIQQIFHDVMDDILDLGVLARRDRDYTNLRFKRVSQHQHKGSLSNLTLFARWASISQGAAMKSMKHCNNASDGPLAFPTVYSYITRVHYDMLYKEAWDAAKHTEEDRRQHGAAQDKDVARDQMQWYVKKGGGVSMSDPVEMSWMIEQPESTNESYSIIMYECDSRVAPTHKTSDVRECNTITFTATDKDTIFRNDHHGQRLRVSHFGVRMALLGMGRVDFATYINGRLQAKTSVSTNLRREWRNQALPHLEVSYTQLTATVGPTSYGYRDDAISPYGPNPERTNSIGTDTGTTYSLESAFDKNSDLEYIRAFAQQLAQDLESKHGISDLSNVTPVSAWHLSSHGTMWTASPRDS</sequence>
<dbReference type="AlphaFoldDB" id="A0A6A7A243"/>
<dbReference type="Proteomes" id="UP000799424">
    <property type="component" value="Unassembled WGS sequence"/>
</dbReference>
<reference evidence="2" key="1">
    <citation type="journal article" date="2020" name="Stud. Mycol.">
        <title>101 Dothideomycetes genomes: a test case for predicting lifestyles and emergence of pathogens.</title>
        <authorList>
            <person name="Haridas S."/>
            <person name="Albert R."/>
            <person name="Binder M."/>
            <person name="Bloem J."/>
            <person name="Labutti K."/>
            <person name="Salamov A."/>
            <person name="Andreopoulos B."/>
            <person name="Baker S."/>
            <person name="Barry K."/>
            <person name="Bills G."/>
            <person name="Bluhm B."/>
            <person name="Cannon C."/>
            <person name="Castanera R."/>
            <person name="Culley D."/>
            <person name="Daum C."/>
            <person name="Ezra D."/>
            <person name="Gonzalez J."/>
            <person name="Henrissat B."/>
            <person name="Kuo A."/>
            <person name="Liang C."/>
            <person name="Lipzen A."/>
            <person name="Lutzoni F."/>
            <person name="Magnuson J."/>
            <person name="Mondo S."/>
            <person name="Nolan M."/>
            <person name="Ohm R."/>
            <person name="Pangilinan J."/>
            <person name="Park H.-J."/>
            <person name="Ramirez L."/>
            <person name="Alfaro M."/>
            <person name="Sun H."/>
            <person name="Tritt A."/>
            <person name="Yoshinaga Y."/>
            <person name="Zwiers L.-H."/>
            <person name="Turgeon B."/>
            <person name="Goodwin S."/>
            <person name="Spatafora J."/>
            <person name="Crous P."/>
            <person name="Grigoriev I."/>
        </authorList>
    </citation>
    <scope>NUCLEOTIDE SEQUENCE</scope>
    <source>
        <strain evidence="2">CBS 113818</strain>
    </source>
</reference>
<dbReference type="OrthoDB" id="2963168at2759"/>
<name>A0A6A7A243_9PLEO</name>
<evidence type="ECO:0000256" key="1">
    <source>
        <dbReference type="SAM" id="MobiDB-lite"/>
    </source>
</evidence>
<feature type="compositionally biased region" description="Polar residues" evidence="1">
    <location>
        <begin position="370"/>
        <end position="379"/>
    </location>
</feature>
<dbReference type="PANTHER" id="PTHR14187:SF5">
    <property type="entry name" value="HEAT SHOCK 70 KDA PROTEIN 12A"/>
    <property type="match status" value="1"/>
</dbReference>
<dbReference type="EMBL" id="MU006224">
    <property type="protein sequence ID" value="KAF2827193.1"/>
    <property type="molecule type" value="Genomic_DNA"/>
</dbReference>
<evidence type="ECO:0000313" key="3">
    <source>
        <dbReference type="Proteomes" id="UP000799424"/>
    </source>
</evidence>
<accession>A0A6A7A243</accession>
<evidence type="ECO:0000313" key="2">
    <source>
        <dbReference type="EMBL" id="KAF2827193.1"/>
    </source>
</evidence>
<keyword evidence="3" id="KW-1185">Reference proteome</keyword>
<protein>
    <submittedName>
        <fullName evidence="2">Uncharacterized protein</fullName>
    </submittedName>
</protein>
<organism evidence="2 3">
    <name type="scientific">Ophiobolus disseminans</name>
    <dbReference type="NCBI Taxonomy" id="1469910"/>
    <lineage>
        <taxon>Eukaryota</taxon>
        <taxon>Fungi</taxon>
        <taxon>Dikarya</taxon>
        <taxon>Ascomycota</taxon>
        <taxon>Pezizomycotina</taxon>
        <taxon>Dothideomycetes</taxon>
        <taxon>Pleosporomycetidae</taxon>
        <taxon>Pleosporales</taxon>
        <taxon>Pleosporineae</taxon>
        <taxon>Phaeosphaeriaceae</taxon>
        <taxon>Ophiobolus</taxon>
    </lineage>
</organism>